<dbReference type="PROSITE" id="PS00197">
    <property type="entry name" value="2FE2S_FER_1"/>
    <property type="match status" value="1"/>
</dbReference>
<proteinExistence type="predicted"/>
<protein>
    <submittedName>
        <fullName evidence="2">Ferredoxin</fullName>
    </submittedName>
</protein>
<dbReference type="GO" id="GO:0051537">
    <property type="term" value="F:2 iron, 2 sulfur cluster binding"/>
    <property type="evidence" value="ECO:0007669"/>
    <property type="project" value="InterPro"/>
</dbReference>
<dbReference type="AlphaFoldDB" id="A0A4P2VN50"/>
<dbReference type="SUPFAM" id="SSF54292">
    <property type="entry name" value="2Fe-2S ferredoxin-like"/>
    <property type="match status" value="1"/>
</dbReference>
<name>A0A4P2VN50_FLUSA</name>
<dbReference type="RefSeq" id="WP_130609069.1">
    <property type="nucleotide sequence ID" value="NZ_AP019368.1"/>
</dbReference>
<dbReference type="Pfam" id="PF00111">
    <property type="entry name" value="Fer2"/>
    <property type="match status" value="1"/>
</dbReference>
<dbReference type="PROSITE" id="PS51085">
    <property type="entry name" value="2FE2S_FER_2"/>
    <property type="match status" value="1"/>
</dbReference>
<reference evidence="2 3" key="1">
    <citation type="submission" date="2018-12" db="EMBL/GenBank/DDBJ databases">
        <title>Rubrispira sanarue gen. nov., sp., nov., a member of the order Silvanigrellales, isolated from a brackish lake in Hamamatsu Japan.</title>
        <authorList>
            <person name="Maejima Y."/>
            <person name="Iino T."/>
            <person name="Muraguchi Y."/>
            <person name="Fukuda K."/>
            <person name="Nojiri H."/>
            <person name="Ohkuma M."/>
            <person name="Moriuchi R."/>
            <person name="Dohra H."/>
            <person name="Kimbara K."/>
            <person name="Shintani M."/>
        </authorList>
    </citation>
    <scope>NUCLEOTIDE SEQUENCE [LARGE SCALE GENOMIC DNA]</scope>
    <source>
        <strain evidence="2 3">RF1110005</strain>
    </source>
</reference>
<organism evidence="2 3">
    <name type="scientific">Fluviispira sanaruensis</name>
    <dbReference type="NCBI Taxonomy" id="2493639"/>
    <lineage>
        <taxon>Bacteria</taxon>
        <taxon>Pseudomonadati</taxon>
        <taxon>Bdellovibrionota</taxon>
        <taxon>Oligoflexia</taxon>
        <taxon>Silvanigrellales</taxon>
        <taxon>Silvanigrellaceae</taxon>
        <taxon>Fluviispira</taxon>
    </lineage>
</organism>
<dbReference type="CDD" id="cd00207">
    <property type="entry name" value="fer2"/>
    <property type="match status" value="1"/>
</dbReference>
<evidence type="ECO:0000313" key="3">
    <source>
        <dbReference type="Proteomes" id="UP000291236"/>
    </source>
</evidence>
<gene>
    <name evidence="2" type="ORF">JCM31447_18130</name>
</gene>
<keyword evidence="3" id="KW-1185">Reference proteome</keyword>
<dbReference type="Proteomes" id="UP000291236">
    <property type="component" value="Chromosome"/>
</dbReference>
<dbReference type="EMBL" id="AP019368">
    <property type="protein sequence ID" value="BBH53370.1"/>
    <property type="molecule type" value="Genomic_DNA"/>
</dbReference>
<dbReference type="InterPro" id="IPR001041">
    <property type="entry name" value="2Fe-2S_ferredoxin-type"/>
</dbReference>
<dbReference type="InterPro" id="IPR036010">
    <property type="entry name" value="2Fe-2S_ferredoxin-like_sf"/>
</dbReference>
<evidence type="ECO:0000259" key="1">
    <source>
        <dbReference type="PROSITE" id="PS51085"/>
    </source>
</evidence>
<dbReference type="InterPro" id="IPR006058">
    <property type="entry name" value="2Fe2S_fd_BS"/>
</dbReference>
<accession>A0A4P2VN50</accession>
<dbReference type="Gene3D" id="3.10.20.30">
    <property type="match status" value="1"/>
</dbReference>
<sequence>MPILTVKTDKKNINIEQGAAIIDVCETEETSILFGCRDGACGACMIRVLENPENLSPMEEHERDFLETMAAREDERLACQCKVLGDVTVEVSE</sequence>
<feature type="domain" description="2Fe-2S ferredoxin-type" evidence="1">
    <location>
        <begin position="2"/>
        <end position="93"/>
    </location>
</feature>
<dbReference type="InterPro" id="IPR012675">
    <property type="entry name" value="Beta-grasp_dom_sf"/>
</dbReference>
<dbReference type="OrthoDB" id="5292978at2"/>
<evidence type="ECO:0000313" key="2">
    <source>
        <dbReference type="EMBL" id="BBH53370.1"/>
    </source>
</evidence>
<dbReference type="KEGG" id="sbf:JCM31447_18130"/>